<dbReference type="KEGG" id="tfr:BR63_18300"/>
<dbReference type="GO" id="GO:0000155">
    <property type="term" value="F:phosphorelay sensor kinase activity"/>
    <property type="evidence" value="ECO:0007669"/>
    <property type="project" value="InterPro"/>
</dbReference>
<keyword evidence="9" id="KW-0812">Transmembrane</keyword>
<evidence type="ECO:0000256" key="8">
    <source>
        <dbReference type="ARBA" id="ARBA00023012"/>
    </source>
</evidence>
<keyword evidence="4" id="KW-0808">Transferase</keyword>
<dbReference type="InterPro" id="IPR036097">
    <property type="entry name" value="HisK_dim/P_sf"/>
</dbReference>
<keyword evidence="6" id="KW-0418">Kinase</keyword>
<dbReference type="InterPro" id="IPR004358">
    <property type="entry name" value="Sig_transdc_His_kin-like_C"/>
</dbReference>
<evidence type="ECO:0000256" key="6">
    <source>
        <dbReference type="ARBA" id="ARBA00022777"/>
    </source>
</evidence>
<evidence type="ECO:0000313" key="12">
    <source>
        <dbReference type="Proteomes" id="UP000515847"/>
    </source>
</evidence>
<gene>
    <name evidence="11" type="ORF">BR63_18300</name>
</gene>
<feature type="transmembrane region" description="Helical" evidence="9">
    <location>
        <begin position="21"/>
        <end position="47"/>
    </location>
</feature>
<protein>
    <recommendedName>
        <fullName evidence="2">histidine kinase</fullName>
        <ecNumber evidence="2">2.7.13.3</ecNumber>
    </recommendedName>
</protein>
<keyword evidence="8" id="KW-0902">Two-component regulatory system</keyword>
<evidence type="ECO:0000256" key="5">
    <source>
        <dbReference type="ARBA" id="ARBA00022741"/>
    </source>
</evidence>
<dbReference type="InterPro" id="IPR003594">
    <property type="entry name" value="HATPase_dom"/>
</dbReference>
<dbReference type="SMART" id="SM00388">
    <property type="entry name" value="HisKA"/>
    <property type="match status" value="1"/>
</dbReference>
<evidence type="ECO:0000256" key="1">
    <source>
        <dbReference type="ARBA" id="ARBA00000085"/>
    </source>
</evidence>
<evidence type="ECO:0000313" key="11">
    <source>
        <dbReference type="EMBL" id="QNB48044.1"/>
    </source>
</evidence>
<proteinExistence type="predicted"/>
<dbReference type="EMBL" id="CP045798">
    <property type="protein sequence ID" value="QNB48044.1"/>
    <property type="molecule type" value="Genomic_DNA"/>
</dbReference>
<dbReference type="Proteomes" id="UP000515847">
    <property type="component" value="Chromosome"/>
</dbReference>
<dbReference type="Pfam" id="PF00512">
    <property type="entry name" value="HisKA"/>
    <property type="match status" value="1"/>
</dbReference>
<feature type="transmembrane region" description="Helical" evidence="9">
    <location>
        <begin position="84"/>
        <end position="112"/>
    </location>
</feature>
<keyword evidence="12" id="KW-1185">Reference proteome</keyword>
<keyword evidence="3" id="KW-0597">Phosphoprotein</keyword>
<evidence type="ECO:0000256" key="3">
    <source>
        <dbReference type="ARBA" id="ARBA00022553"/>
    </source>
</evidence>
<dbReference type="PROSITE" id="PS50109">
    <property type="entry name" value="HIS_KIN"/>
    <property type="match status" value="1"/>
</dbReference>
<dbReference type="InterPro" id="IPR005467">
    <property type="entry name" value="His_kinase_dom"/>
</dbReference>
<dbReference type="InterPro" id="IPR003661">
    <property type="entry name" value="HisK_dim/P_dom"/>
</dbReference>
<name>A0A7G6E7J0_THEFR</name>
<sequence length="540" mass="61199">MVVYSSGVMEHVEIWGIKMNWFSIVQAFVSSILFVIVFGAAGGFIVLYCPRKFAVWIWGLIFGLTAIFVFNNKIGVGNRLFFDFTYLIMFLSGYWGGWMTVLVTGLIAGGYGLGQETLSSYEFILLFLFGLGGTVLRKFYPEIRKWPPGLWLGFTVIQAIVLLQIRWDNYRQMGPAQISYVILLIFLGFYLSLKFFFYVQEKLCRVFFLDESLKKSNLYLAVFDDRGRPLFLSENLKENNSVKEAVKEQLFPETGNFPLEIHRRGMHINRELNILTVEGKRTLSLDAQATALPRGDMGVMAVLFDITERKQIERDDLYLERVNLVGEMAAGIAHEIRNPMTTIAGFLQFLKTKPEFKGYQNNFELMLQEIKRINLIINDFLACARHKPVDFKVQNLNAIVAAVAPLIQVEAVFSNKYLKVELGDIPDLTLDENEIRELIFNLARNGLEAMEAGGNLTIKTFRDEGEVVLVIQDEGPGMAPEIMEKLGTPFLTTKDGRTGLGLALCYSIAGRHNATIRVETSASGTIFYVRFPFNGSYKFS</sequence>
<accession>A0A7G6E7J0</accession>
<feature type="transmembrane region" description="Helical" evidence="9">
    <location>
        <begin position="118"/>
        <end position="136"/>
    </location>
</feature>
<feature type="transmembrane region" description="Helical" evidence="9">
    <location>
        <begin position="148"/>
        <end position="166"/>
    </location>
</feature>
<dbReference type="SUPFAM" id="SSF47384">
    <property type="entry name" value="Homodimeric domain of signal transducing histidine kinase"/>
    <property type="match status" value="1"/>
</dbReference>
<reference evidence="11 12" key="1">
    <citation type="journal article" date="2019" name="Front. Microbiol.">
        <title>Thermoanaerosceptrum fracticalcis gen. nov. sp. nov., a Novel Fumarate-Fermenting Microorganism From a Deep Fractured Carbonate Aquifer of the US Great Basin.</title>
        <authorList>
            <person name="Hamilton-Brehm S.D."/>
            <person name="Stewart L.E."/>
            <person name="Zavarin M."/>
            <person name="Caldwell M."/>
            <person name="Lawson P.A."/>
            <person name="Onstott T.C."/>
            <person name="Grzymski J."/>
            <person name="Neveux I."/>
            <person name="Lollar B.S."/>
            <person name="Russell C.E."/>
            <person name="Moser D.P."/>
        </authorList>
    </citation>
    <scope>NUCLEOTIDE SEQUENCE [LARGE SCALE GENOMIC DNA]</scope>
    <source>
        <strain evidence="11 12">DRI-13</strain>
    </source>
</reference>
<comment type="catalytic activity">
    <reaction evidence="1">
        <text>ATP + protein L-histidine = ADP + protein N-phospho-L-histidine.</text>
        <dbReference type="EC" id="2.7.13.3"/>
    </reaction>
</comment>
<organism evidence="11 12">
    <name type="scientific">Thermanaerosceptrum fracticalcis</name>
    <dbReference type="NCBI Taxonomy" id="1712410"/>
    <lineage>
        <taxon>Bacteria</taxon>
        <taxon>Bacillati</taxon>
        <taxon>Bacillota</taxon>
        <taxon>Clostridia</taxon>
        <taxon>Eubacteriales</taxon>
        <taxon>Peptococcaceae</taxon>
        <taxon>Thermanaerosceptrum</taxon>
    </lineage>
</organism>
<dbReference type="EC" id="2.7.13.3" evidence="2"/>
<keyword evidence="9" id="KW-0472">Membrane</keyword>
<evidence type="ECO:0000256" key="4">
    <source>
        <dbReference type="ARBA" id="ARBA00022679"/>
    </source>
</evidence>
<dbReference type="PANTHER" id="PTHR43065">
    <property type="entry name" value="SENSOR HISTIDINE KINASE"/>
    <property type="match status" value="1"/>
</dbReference>
<dbReference type="AlphaFoldDB" id="A0A7G6E7J0"/>
<dbReference type="InterPro" id="IPR036890">
    <property type="entry name" value="HATPase_C_sf"/>
</dbReference>
<feature type="transmembrane region" description="Helical" evidence="9">
    <location>
        <begin position="53"/>
        <end position="72"/>
    </location>
</feature>
<dbReference type="Gene3D" id="3.30.565.10">
    <property type="entry name" value="Histidine kinase-like ATPase, C-terminal domain"/>
    <property type="match status" value="1"/>
</dbReference>
<dbReference type="GO" id="GO:0005524">
    <property type="term" value="F:ATP binding"/>
    <property type="evidence" value="ECO:0007669"/>
    <property type="project" value="UniProtKB-KW"/>
</dbReference>
<feature type="transmembrane region" description="Helical" evidence="9">
    <location>
        <begin position="178"/>
        <end position="199"/>
    </location>
</feature>
<keyword evidence="9" id="KW-1133">Transmembrane helix</keyword>
<keyword evidence="7" id="KW-0067">ATP-binding</keyword>
<dbReference type="Gene3D" id="1.10.287.130">
    <property type="match status" value="1"/>
</dbReference>
<dbReference type="SMART" id="SM00387">
    <property type="entry name" value="HATPase_c"/>
    <property type="match status" value="1"/>
</dbReference>
<keyword evidence="5" id="KW-0547">Nucleotide-binding</keyword>
<dbReference type="SUPFAM" id="SSF55874">
    <property type="entry name" value="ATPase domain of HSP90 chaperone/DNA topoisomerase II/histidine kinase"/>
    <property type="match status" value="1"/>
</dbReference>
<dbReference type="PANTHER" id="PTHR43065:SF46">
    <property type="entry name" value="C4-DICARBOXYLATE TRANSPORT SENSOR PROTEIN DCTB"/>
    <property type="match status" value="1"/>
</dbReference>
<evidence type="ECO:0000256" key="7">
    <source>
        <dbReference type="ARBA" id="ARBA00022840"/>
    </source>
</evidence>
<evidence type="ECO:0000256" key="2">
    <source>
        <dbReference type="ARBA" id="ARBA00012438"/>
    </source>
</evidence>
<dbReference type="CDD" id="cd00082">
    <property type="entry name" value="HisKA"/>
    <property type="match status" value="1"/>
</dbReference>
<dbReference type="PRINTS" id="PR00344">
    <property type="entry name" value="BCTRLSENSOR"/>
</dbReference>
<feature type="domain" description="Histidine kinase" evidence="10">
    <location>
        <begin position="331"/>
        <end position="535"/>
    </location>
</feature>
<evidence type="ECO:0000256" key="9">
    <source>
        <dbReference type="SAM" id="Phobius"/>
    </source>
</evidence>
<dbReference type="Pfam" id="PF02518">
    <property type="entry name" value="HATPase_c"/>
    <property type="match status" value="1"/>
</dbReference>
<evidence type="ECO:0000259" key="10">
    <source>
        <dbReference type="PROSITE" id="PS50109"/>
    </source>
</evidence>